<feature type="domain" description="Gram-positive cocci surface proteins LPxTG" evidence="7">
    <location>
        <begin position="19"/>
        <end position="50"/>
    </location>
</feature>
<keyword evidence="3" id="KW-0964">Secreted</keyword>
<protein>
    <recommendedName>
        <fullName evidence="7">Gram-positive cocci surface proteins LPxTG domain-containing protein</fullName>
    </recommendedName>
</protein>
<keyword evidence="5" id="KW-0572">Peptidoglycan-anchor</keyword>
<keyword evidence="4" id="KW-0732">Signal</keyword>
<evidence type="ECO:0000256" key="3">
    <source>
        <dbReference type="ARBA" id="ARBA00022525"/>
    </source>
</evidence>
<organism evidence="8 9">
    <name type="scientific">Kurthia sibirica</name>
    <dbReference type="NCBI Taxonomy" id="202750"/>
    <lineage>
        <taxon>Bacteria</taxon>
        <taxon>Bacillati</taxon>
        <taxon>Bacillota</taxon>
        <taxon>Bacilli</taxon>
        <taxon>Bacillales</taxon>
        <taxon>Caryophanaceae</taxon>
        <taxon>Kurthia</taxon>
    </lineage>
</organism>
<dbReference type="Pfam" id="PF00746">
    <property type="entry name" value="Gram_pos_anchor"/>
    <property type="match status" value="1"/>
</dbReference>
<comment type="caution">
    <text evidence="8">The sequence shown here is derived from an EMBL/GenBank/DDBJ whole genome shotgun (WGS) entry which is preliminary data.</text>
</comment>
<keyword evidence="6" id="KW-0812">Transmembrane</keyword>
<sequence>MYYILLFSTSTKEPTGTILPQTGMSRDTFFLLIVGIFLAVVAGIFMYNKKEQYIKKSRA</sequence>
<evidence type="ECO:0000256" key="1">
    <source>
        <dbReference type="ARBA" id="ARBA00004168"/>
    </source>
</evidence>
<dbReference type="AlphaFoldDB" id="A0A2U3AJ22"/>
<evidence type="ECO:0000256" key="6">
    <source>
        <dbReference type="SAM" id="Phobius"/>
    </source>
</evidence>
<keyword evidence="6" id="KW-1133">Transmembrane helix</keyword>
<dbReference type="EMBL" id="QFVR01000019">
    <property type="protein sequence ID" value="PWI24549.1"/>
    <property type="molecule type" value="Genomic_DNA"/>
</dbReference>
<evidence type="ECO:0000313" key="9">
    <source>
        <dbReference type="Proteomes" id="UP000245938"/>
    </source>
</evidence>
<dbReference type="Proteomes" id="UP000245938">
    <property type="component" value="Unassembled WGS sequence"/>
</dbReference>
<keyword evidence="2" id="KW-0134">Cell wall</keyword>
<name>A0A2U3AJ22_9BACL</name>
<evidence type="ECO:0000313" key="8">
    <source>
        <dbReference type="EMBL" id="PWI24549.1"/>
    </source>
</evidence>
<dbReference type="RefSeq" id="WP_109306776.1">
    <property type="nucleotide sequence ID" value="NZ_JBHMEQ010000004.1"/>
</dbReference>
<gene>
    <name evidence="8" type="ORF">DEX24_12645</name>
</gene>
<feature type="transmembrane region" description="Helical" evidence="6">
    <location>
        <begin position="29"/>
        <end position="48"/>
    </location>
</feature>
<reference evidence="8 9" key="1">
    <citation type="submission" date="2018-05" db="EMBL/GenBank/DDBJ databases">
        <title>Kurthia sibirica genome sequence.</title>
        <authorList>
            <person name="Maclea K.S."/>
            <person name="Goen A.E."/>
        </authorList>
    </citation>
    <scope>NUCLEOTIDE SEQUENCE [LARGE SCALE GENOMIC DNA]</scope>
    <source>
        <strain evidence="8 9">ATCC 49154</strain>
    </source>
</reference>
<accession>A0A2U3AJ22</accession>
<evidence type="ECO:0000256" key="4">
    <source>
        <dbReference type="ARBA" id="ARBA00022729"/>
    </source>
</evidence>
<evidence type="ECO:0000256" key="5">
    <source>
        <dbReference type="ARBA" id="ARBA00023088"/>
    </source>
</evidence>
<keyword evidence="6" id="KW-0472">Membrane</keyword>
<dbReference type="InterPro" id="IPR019931">
    <property type="entry name" value="LPXTG_anchor"/>
</dbReference>
<proteinExistence type="predicted"/>
<dbReference type="NCBIfam" id="TIGR01167">
    <property type="entry name" value="LPXTG_anchor"/>
    <property type="match status" value="1"/>
</dbReference>
<comment type="subcellular location">
    <subcellularLocation>
        <location evidence="1">Secreted</location>
        <location evidence="1">Cell wall</location>
        <topology evidence="1">Peptidoglycan-anchor</topology>
    </subcellularLocation>
</comment>
<keyword evidence="9" id="KW-1185">Reference proteome</keyword>
<evidence type="ECO:0000259" key="7">
    <source>
        <dbReference type="Pfam" id="PF00746"/>
    </source>
</evidence>
<evidence type="ECO:0000256" key="2">
    <source>
        <dbReference type="ARBA" id="ARBA00022512"/>
    </source>
</evidence>